<dbReference type="GO" id="GO:0004475">
    <property type="term" value="F:mannose-1-phosphate guanylyltransferase (GTP) activity"/>
    <property type="evidence" value="ECO:0007669"/>
    <property type="project" value="InterPro"/>
</dbReference>
<protein>
    <submittedName>
        <fullName evidence="2">Mannose-1-phosphate guanylyltransferase</fullName>
    </submittedName>
</protein>
<organism evidence="2 3">
    <name type="scientific">Altererythrobacter lutimaris</name>
    <dbReference type="NCBI Taxonomy" id="2743979"/>
    <lineage>
        <taxon>Bacteria</taxon>
        <taxon>Pseudomonadati</taxon>
        <taxon>Pseudomonadota</taxon>
        <taxon>Alphaproteobacteria</taxon>
        <taxon>Sphingomonadales</taxon>
        <taxon>Erythrobacteraceae</taxon>
        <taxon>Altererythrobacter</taxon>
    </lineage>
</organism>
<dbReference type="SUPFAM" id="SSF159283">
    <property type="entry name" value="Guanosine diphospho-D-mannose pyrophosphorylase/mannose-6-phosphate isomerase linker domain"/>
    <property type="match status" value="1"/>
</dbReference>
<proteinExistence type="predicted"/>
<dbReference type="SUPFAM" id="SSF53448">
    <property type="entry name" value="Nucleotide-diphospho-sugar transferases"/>
    <property type="match status" value="1"/>
</dbReference>
<dbReference type="CDD" id="cd02509">
    <property type="entry name" value="GDP-M1P_Guanylyltransferase"/>
    <property type="match status" value="1"/>
</dbReference>
<dbReference type="PANTHER" id="PTHR46390:SF1">
    <property type="entry name" value="MANNOSE-1-PHOSPHATE GUANYLYLTRANSFERASE"/>
    <property type="match status" value="1"/>
</dbReference>
<dbReference type="Pfam" id="PF00483">
    <property type="entry name" value="NTP_transferase"/>
    <property type="match status" value="1"/>
</dbReference>
<evidence type="ECO:0000259" key="1">
    <source>
        <dbReference type="Pfam" id="PF00483"/>
    </source>
</evidence>
<sequence length="346" mass="36269">MSEPLIYPVILCGGSGTRLWPRSRRSAPKPFIPLVGERTLFRAAIERASDPAVFGAPVIVAGAAHVGLIEAQLPESTSAQIVVEPAAKNTAPAIALAAAVLDPDAIMLVCPSDHHIADDNSFVAAARNAAQLAREDWLVAIGIAPERPETGYGYIKRGEALEGGHQVAQFVEKPELARAEAFLAEGGYAWNGGIFAFRAGALLDELAAHRPAMAEAVKLAVAEGKRDGLQFHPDADSFQAIEGDSIDYAVMENTARAAVVEASMGWSDIGNWAALQDALPKDSDGNHAVGAAEFKEARQVLAMSDGPRISVVGLDDICVIVDGNEVLVTSRDGAQLVGKLQGPAEG</sequence>
<keyword evidence="3" id="KW-1185">Reference proteome</keyword>
<evidence type="ECO:0000313" key="2">
    <source>
        <dbReference type="EMBL" id="NVE95668.1"/>
    </source>
</evidence>
<dbReference type="InterPro" id="IPR018247">
    <property type="entry name" value="EF_Hand_1_Ca_BS"/>
</dbReference>
<dbReference type="AlphaFoldDB" id="A0A850HF93"/>
<dbReference type="EMBL" id="JABWTA010000001">
    <property type="protein sequence ID" value="NVE95668.1"/>
    <property type="molecule type" value="Genomic_DNA"/>
</dbReference>
<dbReference type="InterPro" id="IPR051161">
    <property type="entry name" value="Mannose-6P_isomerase_type2"/>
</dbReference>
<dbReference type="Gene3D" id="3.90.550.10">
    <property type="entry name" value="Spore Coat Polysaccharide Biosynthesis Protein SpsA, Chain A"/>
    <property type="match status" value="1"/>
</dbReference>
<name>A0A850HF93_9SPHN</name>
<feature type="domain" description="Nucleotidyl transferase" evidence="1">
    <location>
        <begin position="8"/>
        <end position="282"/>
    </location>
</feature>
<dbReference type="PANTHER" id="PTHR46390">
    <property type="entry name" value="MANNOSE-1-PHOSPHATE GUANYLYLTRANSFERASE"/>
    <property type="match status" value="1"/>
</dbReference>
<accession>A0A850HF93</accession>
<gene>
    <name evidence="2" type="ORF">HUO12_12240</name>
</gene>
<dbReference type="Proteomes" id="UP000546031">
    <property type="component" value="Unassembled WGS sequence"/>
</dbReference>
<dbReference type="GO" id="GO:0009298">
    <property type="term" value="P:GDP-mannose biosynthetic process"/>
    <property type="evidence" value="ECO:0007669"/>
    <property type="project" value="TreeGrafter"/>
</dbReference>
<keyword evidence="2" id="KW-0808">Transferase</keyword>
<dbReference type="InterPro" id="IPR029044">
    <property type="entry name" value="Nucleotide-diphossugar_trans"/>
</dbReference>
<dbReference type="InterPro" id="IPR049577">
    <property type="entry name" value="GMPP_N"/>
</dbReference>
<reference evidence="2 3" key="1">
    <citation type="submission" date="2020-06" db="EMBL/GenBank/DDBJ databases">
        <title>Altererythrobacter lutimaris sp. nov., a marine bacterium isolated from a tidal flat.</title>
        <authorList>
            <person name="Kim D."/>
            <person name="Yoo Y."/>
            <person name="Kim J.-J."/>
        </authorList>
    </citation>
    <scope>NUCLEOTIDE SEQUENCE [LARGE SCALE GENOMIC DNA]</scope>
    <source>
        <strain evidence="2 3">JGD-16</strain>
    </source>
</reference>
<dbReference type="PROSITE" id="PS00018">
    <property type="entry name" value="EF_HAND_1"/>
    <property type="match status" value="1"/>
</dbReference>
<evidence type="ECO:0000313" key="3">
    <source>
        <dbReference type="Proteomes" id="UP000546031"/>
    </source>
</evidence>
<comment type="caution">
    <text evidence="2">The sequence shown here is derived from an EMBL/GenBank/DDBJ whole genome shotgun (WGS) entry which is preliminary data.</text>
</comment>
<dbReference type="InterPro" id="IPR005835">
    <property type="entry name" value="NTP_transferase_dom"/>
</dbReference>
<keyword evidence="2" id="KW-0548">Nucleotidyltransferase</keyword>